<evidence type="ECO:0000313" key="2">
    <source>
        <dbReference type="Proteomes" id="UP000186601"/>
    </source>
</evidence>
<dbReference type="STRING" id="98765.A0A2R6NHX9"/>
<evidence type="ECO:0008006" key="3">
    <source>
        <dbReference type="Google" id="ProtNLM"/>
    </source>
</evidence>
<dbReference type="InterPro" id="IPR010828">
    <property type="entry name" value="Atf2/Sli1-like"/>
</dbReference>
<dbReference type="AlphaFoldDB" id="A0A2R6NHX9"/>
<dbReference type="Pfam" id="PF07247">
    <property type="entry name" value="AATase"/>
    <property type="match status" value="1"/>
</dbReference>
<dbReference type="Proteomes" id="UP000186601">
    <property type="component" value="Unassembled WGS sequence"/>
</dbReference>
<sequence>MQDMSSLQTIRPAAQYIPSSGTTAGFDETRLFLALQQVILSHPALGMQIYGESVGQPKYVRLSSIQLSKVVDYLEENISLEEAFTSYLARPFRMETSDPLWRVGILPDCTVIFVYHHVIGDGQSGLAFHRALVTALNSPTLKYAPPETASNIVCIPSTPILSPPLEHLTDASVSFRKLYHELYGLFAPSSWKEGFTAWTGNPVATEPTIDTHVRLWAISSSETTTLLKACREHSCTLTAFFHTLSIIAFSRIFASFPEETRKPFKTFSMGVAVSLRRFTGTPPEEICDQSSKYHAFVPIIATPSSQHETDERTYIDNAFSWDAAASFSATLHRELGSVREEIGAMRYLFGHFKEYFLGMLGKKREGTFTISNIGRFPWSSEPEGTGGWSIGSMYFGQCDATCGTMMKMNIVGSPSGSLGVSFTWGKGAIEDDIAEVFVHLMQVGLQVLVLKQVS</sequence>
<dbReference type="InterPro" id="IPR052058">
    <property type="entry name" value="Alcohol_O-acetyltransferase"/>
</dbReference>
<proteinExistence type="predicted"/>
<dbReference type="EMBL" id="MLYV02001234">
    <property type="protein sequence ID" value="PSR71891.1"/>
    <property type="molecule type" value="Genomic_DNA"/>
</dbReference>
<accession>A0A2R6NHX9</accession>
<dbReference type="PANTHER" id="PTHR28037">
    <property type="entry name" value="ALCOHOL O-ACETYLTRANSFERASE 1-RELATED"/>
    <property type="match status" value="1"/>
</dbReference>
<dbReference type="OrthoDB" id="2150604at2759"/>
<dbReference type="Gene3D" id="3.30.559.10">
    <property type="entry name" value="Chloramphenicol acetyltransferase-like domain"/>
    <property type="match status" value="1"/>
</dbReference>
<dbReference type="PANTHER" id="PTHR28037:SF1">
    <property type="entry name" value="ALCOHOL O-ACETYLTRANSFERASE 1-RELATED"/>
    <property type="match status" value="1"/>
</dbReference>
<name>A0A2R6NHX9_9APHY</name>
<reference evidence="1 2" key="1">
    <citation type="submission" date="2018-02" db="EMBL/GenBank/DDBJ databases">
        <title>Genome sequence of the basidiomycete white-rot fungus Phlebia centrifuga.</title>
        <authorList>
            <person name="Granchi Z."/>
            <person name="Peng M."/>
            <person name="de Vries R.P."/>
            <person name="Hilden K."/>
            <person name="Makela M.R."/>
            <person name="Grigoriev I."/>
            <person name="Riley R."/>
        </authorList>
    </citation>
    <scope>NUCLEOTIDE SEQUENCE [LARGE SCALE GENOMIC DNA]</scope>
    <source>
        <strain evidence="1 2">FBCC195</strain>
    </source>
</reference>
<dbReference type="SUPFAM" id="SSF52777">
    <property type="entry name" value="CoA-dependent acyltransferases"/>
    <property type="match status" value="2"/>
</dbReference>
<keyword evidence="2" id="KW-1185">Reference proteome</keyword>
<dbReference type="GO" id="GO:0008080">
    <property type="term" value="F:N-acetyltransferase activity"/>
    <property type="evidence" value="ECO:0007669"/>
    <property type="project" value="TreeGrafter"/>
</dbReference>
<dbReference type="InterPro" id="IPR023213">
    <property type="entry name" value="CAT-like_dom_sf"/>
</dbReference>
<organism evidence="1 2">
    <name type="scientific">Hermanssonia centrifuga</name>
    <dbReference type="NCBI Taxonomy" id="98765"/>
    <lineage>
        <taxon>Eukaryota</taxon>
        <taxon>Fungi</taxon>
        <taxon>Dikarya</taxon>
        <taxon>Basidiomycota</taxon>
        <taxon>Agaricomycotina</taxon>
        <taxon>Agaricomycetes</taxon>
        <taxon>Polyporales</taxon>
        <taxon>Meruliaceae</taxon>
        <taxon>Hermanssonia</taxon>
    </lineage>
</organism>
<protein>
    <recommendedName>
        <fullName evidence="3">Alcohol acetyltransferase</fullName>
    </recommendedName>
</protein>
<comment type="caution">
    <text evidence="1">The sequence shown here is derived from an EMBL/GenBank/DDBJ whole genome shotgun (WGS) entry which is preliminary data.</text>
</comment>
<evidence type="ECO:0000313" key="1">
    <source>
        <dbReference type="EMBL" id="PSR71891.1"/>
    </source>
</evidence>
<gene>
    <name evidence="1" type="ORF">PHLCEN_2v12235</name>
</gene>